<proteinExistence type="predicted"/>
<keyword evidence="4" id="KW-1185">Reference proteome</keyword>
<accession>A0A429YWB8</accession>
<dbReference type="EMBL" id="RWKW01000051">
    <property type="protein sequence ID" value="RST85751.1"/>
    <property type="molecule type" value="Genomic_DNA"/>
</dbReference>
<evidence type="ECO:0000256" key="1">
    <source>
        <dbReference type="ARBA" id="ARBA00022729"/>
    </source>
</evidence>
<dbReference type="CDD" id="cd13602">
    <property type="entry name" value="PBP2_TRAP_BpDctp6_7"/>
    <property type="match status" value="1"/>
</dbReference>
<dbReference type="PANTHER" id="PTHR33376">
    <property type="match status" value="1"/>
</dbReference>
<feature type="signal peptide" evidence="2">
    <location>
        <begin position="1"/>
        <end position="23"/>
    </location>
</feature>
<keyword evidence="1 2" id="KW-0732">Signal</keyword>
<reference evidence="3 4" key="1">
    <citation type="submission" date="2018-12" db="EMBL/GenBank/DDBJ databases">
        <title>Mesorhizobium carbonis sp. nov., isolated from coal mine water.</title>
        <authorList>
            <person name="Xin W."/>
            <person name="Xu Z."/>
            <person name="Xiang F."/>
            <person name="Zhang J."/>
            <person name="Xi L."/>
            <person name="Liu J."/>
        </authorList>
    </citation>
    <scope>NUCLEOTIDE SEQUENCE [LARGE SCALE GENOMIC DNA]</scope>
    <source>
        <strain evidence="3 4">B2.3</strain>
    </source>
</reference>
<organism evidence="3 4">
    <name type="scientific">Aquibium carbonis</name>
    <dbReference type="NCBI Taxonomy" id="2495581"/>
    <lineage>
        <taxon>Bacteria</taxon>
        <taxon>Pseudomonadati</taxon>
        <taxon>Pseudomonadota</taxon>
        <taxon>Alphaproteobacteria</taxon>
        <taxon>Hyphomicrobiales</taxon>
        <taxon>Phyllobacteriaceae</taxon>
        <taxon>Aquibium</taxon>
    </lineage>
</organism>
<dbReference type="Proteomes" id="UP000278398">
    <property type="component" value="Unassembled WGS sequence"/>
</dbReference>
<dbReference type="Gene3D" id="3.40.190.170">
    <property type="entry name" value="Bacterial extracellular solute-binding protein, family 7"/>
    <property type="match status" value="1"/>
</dbReference>
<evidence type="ECO:0000313" key="3">
    <source>
        <dbReference type="EMBL" id="RST85751.1"/>
    </source>
</evidence>
<dbReference type="PANTHER" id="PTHR33376:SF4">
    <property type="entry name" value="SIALIC ACID-BINDING PERIPLASMIC PROTEIN SIAP"/>
    <property type="match status" value="1"/>
</dbReference>
<name>A0A429YWB8_9HYPH</name>
<dbReference type="AlphaFoldDB" id="A0A429YWB8"/>
<comment type="caution">
    <text evidence="3">The sequence shown here is derived from an EMBL/GenBank/DDBJ whole genome shotgun (WGS) entry which is preliminary data.</text>
</comment>
<dbReference type="Pfam" id="PF03480">
    <property type="entry name" value="DctP"/>
    <property type="match status" value="1"/>
</dbReference>
<sequence length="324" mass="33958">MKSFKTLLAATALTGMAASAATAETWDMPMAYPATNFHSENASQFAACVKEATGGALDIVTHAGGSLFSGSDIKRAVQTGQAPIGERLISAHANENPLFGVDSIPFLATSFADSDKLWAAARPQLEKVLADQNLVYIYAVPWPPQGFYFKKDVNSVADMAGIKFRAYNAATARIAELAGMAPVQIEAAELSQALATGVAEAFISSGATGVDSKVWESLTHFYDVQAWLPRNVVFANKDAFDALDDAAKKALTDCGDTAAASGAAKSEELTAGYLKTLADNGMTVSGPSEQLEADLAAFGTTMSDEWVSSAGEDGKAIIDAYRGQ</sequence>
<dbReference type="NCBIfam" id="NF037995">
    <property type="entry name" value="TRAP_S1"/>
    <property type="match status" value="1"/>
</dbReference>
<gene>
    <name evidence="3" type="ORF">EJC49_14215</name>
</gene>
<dbReference type="GO" id="GO:0055085">
    <property type="term" value="P:transmembrane transport"/>
    <property type="evidence" value="ECO:0007669"/>
    <property type="project" value="InterPro"/>
</dbReference>
<dbReference type="InterPro" id="IPR038404">
    <property type="entry name" value="TRAP_DctP_sf"/>
</dbReference>
<evidence type="ECO:0000313" key="4">
    <source>
        <dbReference type="Proteomes" id="UP000278398"/>
    </source>
</evidence>
<protein>
    <submittedName>
        <fullName evidence="3">C4-dicarboxylate ABC transporter substrate-binding protein</fullName>
    </submittedName>
</protein>
<dbReference type="InterPro" id="IPR018389">
    <property type="entry name" value="DctP_fam"/>
</dbReference>
<dbReference type="OrthoDB" id="9783941at2"/>
<evidence type="ECO:0000256" key="2">
    <source>
        <dbReference type="SAM" id="SignalP"/>
    </source>
</evidence>
<feature type="chain" id="PRO_5019523782" evidence="2">
    <location>
        <begin position="24"/>
        <end position="324"/>
    </location>
</feature>